<reference evidence="9" key="1">
    <citation type="submission" date="2025-08" db="UniProtKB">
        <authorList>
            <consortium name="Ensembl"/>
        </authorList>
    </citation>
    <scope>IDENTIFICATION</scope>
</reference>
<keyword evidence="4" id="KW-0391">Immunity</keyword>
<gene>
    <name evidence="9" type="primary">PYCARD</name>
</gene>
<keyword evidence="10" id="KW-1185">Reference proteome</keyword>
<dbReference type="PANTHER" id="PTHR46985:SF2">
    <property type="entry name" value="APOPTOSIS-ASSOCIATED SPECK-LIKE PROTEIN CONTAINING A CARD"/>
    <property type="match status" value="1"/>
</dbReference>
<evidence type="ECO:0000256" key="6">
    <source>
        <dbReference type="SAM" id="MobiDB-lite"/>
    </source>
</evidence>
<evidence type="ECO:0000256" key="1">
    <source>
        <dbReference type="ARBA" id="ARBA00004514"/>
    </source>
</evidence>
<dbReference type="GO" id="GO:0005829">
    <property type="term" value="C:cytosol"/>
    <property type="evidence" value="ECO:0007669"/>
    <property type="project" value="UniProtKB-SubCell"/>
</dbReference>
<sequence>MTDNAAGTMLSPMCPSHHPHFLPAPFRAMAATSSGGLGGPAMATGWDRILRVLEELPALELRRVKAALNRLPVAAGYRTVPHGRMEEADALDLTNLIVGHYGERYGVTVMGEALLSIQRRDLAGWLLQDGAPHRTPDDATDDATDDVTDAAPSPEERFVRRHRAELVQRVRGVAALLDRLQARGVLGTEDAAAVAAGATPQEQMRRLLDTAPAWGRRGHGCFLRALRALQPCLMEELGEHPQEEEMGLP</sequence>
<evidence type="ECO:0000313" key="10">
    <source>
        <dbReference type="Proteomes" id="UP000472266"/>
    </source>
</evidence>
<dbReference type="Gene3D" id="1.10.533.10">
    <property type="entry name" value="Death Domain, Fas"/>
    <property type="match status" value="2"/>
</dbReference>
<dbReference type="InterPro" id="IPR004020">
    <property type="entry name" value="DAPIN"/>
</dbReference>
<dbReference type="CTD" id="29108"/>
<dbReference type="OMA" id="GCIFFAR"/>
<evidence type="ECO:0000256" key="3">
    <source>
        <dbReference type="ARBA" id="ARBA00022588"/>
    </source>
</evidence>
<dbReference type="OrthoDB" id="9396912at2759"/>
<dbReference type="GO" id="GO:0045087">
    <property type="term" value="P:innate immune response"/>
    <property type="evidence" value="ECO:0007669"/>
    <property type="project" value="UniProtKB-KW"/>
</dbReference>
<accession>A0A672V144</accession>
<organism evidence="9 10">
    <name type="scientific">Strigops habroptila</name>
    <name type="common">Kakapo</name>
    <dbReference type="NCBI Taxonomy" id="2489341"/>
    <lineage>
        <taxon>Eukaryota</taxon>
        <taxon>Metazoa</taxon>
        <taxon>Chordata</taxon>
        <taxon>Craniata</taxon>
        <taxon>Vertebrata</taxon>
        <taxon>Euteleostomi</taxon>
        <taxon>Archelosauria</taxon>
        <taxon>Archosauria</taxon>
        <taxon>Dinosauria</taxon>
        <taxon>Saurischia</taxon>
        <taxon>Theropoda</taxon>
        <taxon>Coelurosauria</taxon>
        <taxon>Aves</taxon>
        <taxon>Neognathae</taxon>
        <taxon>Neoaves</taxon>
        <taxon>Telluraves</taxon>
        <taxon>Australaves</taxon>
        <taxon>Psittaciformes</taxon>
        <taxon>Psittacidae</taxon>
        <taxon>Strigops</taxon>
    </lineage>
</organism>
<dbReference type="GO" id="GO:0006954">
    <property type="term" value="P:inflammatory response"/>
    <property type="evidence" value="ECO:0007669"/>
    <property type="project" value="UniProtKB-KW"/>
</dbReference>
<feature type="domain" description="CARD" evidence="7">
    <location>
        <begin position="151"/>
        <end position="241"/>
    </location>
</feature>
<protein>
    <submittedName>
        <fullName evidence="9">PYD and CARD domain containing</fullName>
    </submittedName>
</protein>
<dbReference type="PROSITE" id="PS50209">
    <property type="entry name" value="CARD"/>
    <property type="match status" value="1"/>
</dbReference>
<reference evidence="9" key="2">
    <citation type="submission" date="2025-09" db="UniProtKB">
        <authorList>
            <consortium name="Ensembl"/>
        </authorList>
    </citation>
    <scope>IDENTIFICATION</scope>
</reference>
<dbReference type="GeneTree" id="ENSGT00940000161873"/>
<proteinExistence type="predicted"/>
<dbReference type="InterPro" id="IPR011029">
    <property type="entry name" value="DEATH-like_dom_sf"/>
</dbReference>
<feature type="domain" description="Pyrin" evidence="8">
    <location>
        <begin position="42"/>
        <end position="132"/>
    </location>
</feature>
<dbReference type="RefSeq" id="XP_030329995.1">
    <property type="nucleotide sequence ID" value="XM_030474135.1"/>
</dbReference>
<dbReference type="Proteomes" id="UP000472266">
    <property type="component" value="Unplaced"/>
</dbReference>
<dbReference type="InterPro" id="IPR051249">
    <property type="entry name" value="NLRP_Inflammasome"/>
</dbReference>
<dbReference type="PROSITE" id="PS50824">
    <property type="entry name" value="DAPIN"/>
    <property type="match status" value="1"/>
</dbReference>
<dbReference type="InParanoid" id="A0A672V144"/>
<evidence type="ECO:0000256" key="5">
    <source>
        <dbReference type="ARBA" id="ARBA00023198"/>
    </source>
</evidence>
<dbReference type="Pfam" id="PF00619">
    <property type="entry name" value="CARD"/>
    <property type="match status" value="1"/>
</dbReference>
<dbReference type="Pfam" id="PF02758">
    <property type="entry name" value="PYRIN"/>
    <property type="match status" value="1"/>
</dbReference>
<evidence type="ECO:0000313" key="9">
    <source>
        <dbReference type="Ensembl" id="ENSSHBP00005020230.1"/>
    </source>
</evidence>
<dbReference type="SMART" id="SM01289">
    <property type="entry name" value="PYRIN"/>
    <property type="match status" value="1"/>
</dbReference>
<feature type="region of interest" description="Disordered" evidence="6">
    <location>
        <begin position="128"/>
        <end position="153"/>
    </location>
</feature>
<keyword evidence="5" id="KW-0395">Inflammatory response</keyword>
<keyword evidence="3" id="KW-0399">Innate immunity</keyword>
<dbReference type="KEGG" id="shab:115602746"/>
<keyword evidence="2" id="KW-0963">Cytoplasm</keyword>
<evidence type="ECO:0000256" key="2">
    <source>
        <dbReference type="ARBA" id="ARBA00022490"/>
    </source>
</evidence>
<dbReference type="AlphaFoldDB" id="A0A672V144"/>
<comment type="subcellular location">
    <subcellularLocation>
        <location evidence="1">Cytoplasm</location>
        <location evidence="1">Cytosol</location>
    </subcellularLocation>
</comment>
<dbReference type="Ensembl" id="ENSSHBT00005024115.1">
    <property type="protein sequence ID" value="ENSSHBP00005020230.1"/>
    <property type="gene ID" value="ENSSHBG00005017261.1"/>
</dbReference>
<evidence type="ECO:0000256" key="4">
    <source>
        <dbReference type="ARBA" id="ARBA00022859"/>
    </source>
</evidence>
<dbReference type="GO" id="GO:0042981">
    <property type="term" value="P:regulation of apoptotic process"/>
    <property type="evidence" value="ECO:0007669"/>
    <property type="project" value="InterPro"/>
</dbReference>
<evidence type="ECO:0000259" key="8">
    <source>
        <dbReference type="PROSITE" id="PS50824"/>
    </source>
</evidence>
<evidence type="ECO:0000259" key="7">
    <source>
        <dbReference type="PROSITE" id="PS50209"/>
    </source>
</evidence>
<feature type="compositionally biased region" description="Acidic residues" evidence="6">
    <location>
        <begin position="138"/>
        <end position="148"/>
    </location>
</feature>
<dbReference type="SUPFAM" id="SSF47986">
    <property type="entry name" value="DEATH domain"/>
    <property type="match status" value="2"/>
</dbReference>
<name>A0A672V144_STRHB</name>
<dbReference type="PANTHER" id="PTHR46985">
    <property type="entry name" value="NACHT, LRR AND PYD DOMAINS-CONTAINING PROTEIN 1"/>
    <property type="match status" value="1"/>
</dbReference>
<dbReference type="GeneID" id="115602746"/>
<dbReference type="InterPro" id="IPR001315">
    <property type="entry name" value="CARD"/>
</dbReference>